<dbReference type="EMBL" id="JBHFEH010000073">
    <property type="protein sequence ID" value="KAL2049042.1"/>
    <property type="molecule type" value="Genomic_DNA"/>
</dbReference>
<organism evidence="2 3">
    <name type="scientific">Lepraria finkii</name>
    <dbReference type="NCBI Taxonomy" id="1340010"/>
    <lineage>
        <taxon>Eukaryota</taxon>
        <taxon>Fungi</taxon>
        <taxon>Dikarya</taxon>
        <taxon>Ascomycota</taxon>
        <taxon>Pezizomycotina</taxon>
        <taxon>Lecanoromycetes</taxon>
        <taxon>OSLEUM clade</taxon>
        <taxon>Lecanoromycetidae</taxon>
        <taxon>Lecanorales</taxon>
        <taxon>Lecanorineae</taxon>
        <taxon>Stereocaulaceae</taxon>
        <taxon>Lepraria</taxon>
    </lineage>
</organism>
<feature type="signal peptide" evidence="1">
    <location>
        <begin position="1"/>
        <end position="19"/>
    </location>
</feature>
<evidence type="ECO:0000256" key="1">
    <source>
        <dbReference type="SAM" id="SignalP"/>
    </source>
</evidence>
<evidence type="ECO:0000313" key="3">
    <source>
        <dbReference type="Proteomes" id="UP001590951"/>
    </source>
</evidence>
<keyword evidence="1" id="KW-0732">Signal</keyword>
<reference evidence="2 3" key="1">
    <citation type="submission" date="2024-09" db="EMBL/GenBank/DDBJ databases">
        <title>Rethinking Asexuality: The Enigmatic Case of Functional Sexual Genes in Lepraria (Stereocaulaceae).</title>
        <authorList>
            <person name="Doellman M."/>
            <person name="Sun Y."/>
            <person name="Barcenas-Pena A."/>
            <person name="Lumbsch H.T."/>
            <person name="Grewe F."/>
        </authorList>
    </citation>
    <scope>NUCLEOTIDE SEQUENCE [LARGE SCALE GENOMIC DNA]</scope>
    <source>
        <strain evidence="2 3">Grewe 0041</strain>
    </source>
</reference>
<proteinExistence type="predicted"/>
<gene>
    <name evidence="2" type="ORF">ABVK25_010713</name>
</gene>
<feature type="chain" id="PRO_5047054425" description="Antifreeze protein" evidence="1">
    <location>
        <begin position="20"/>
        <end position="225"/>
    </location>
</feature>
<evidence type="ECO:0008006" key="4">
    <source>
        <dbReference type="Google" id="ProtNLM"/>
    </source>
</evidence>
<comment type="caution">
    <text evidence="2">The sequence shown here is derived from an EMBL/GenBank/DDBJ whole genome shotgun (WGS) entry which is preliminary data.</text>
</comment>
<protein>
    <recommendedName>
        <fullName evidence="4">Antifreeze protein</fullName>
    </recommendedName>
</protein>
<accession>A0ABR4ATK7</accession>
<name>A0ABR4ATK7_9LECA</name>
<dbReference type="Proteomes" id="UP001590951">
    <property type="component" value="Unassembled WGS sequence"/>
</dbReference>
<evidence type="ECO:0000313" key="2">
    <source>
        <dbReference type="EMBL" id="KAL2049042.1"/>
    </source>
</evidence>
<keyword evidence="3" id="KW-1185">Reference proteome</keyword>
<sequence length="225" mass="22544">MISVTLILLSLAAVSTTQSSIVSLFLNGNFLELGPASSLVGSIAGSVGELTFECASTATAAASTHAVTYQEYQSSADAAATTDVGIPLSPPGGAQYEPIENPDCPFPTPFTVVQGSSTVHRGYDFSGSSDNFNTVAADCALEGTTSAERTLSASDSLFSDHVTSTTYTGTDVLYDTVLIAAGAATAISTSSKGSLALGKKGSITGNIGPTGTVTTKTGTSTSAKT</sequence>